<dbReference type="InterPro" id="IPR001739">
    <property type="entry name" value="Methyl_CpG_DNA-bd"/>
</dbReference>
<feature type="region of interest" description="Disordered" evidence="5">
    <location>
        <begin position="1229"/>
        <end position="1268"/>
    </location>
</feature>
<dbReference type="SUPFAM" id="SSF57850">
    <property type="entry name" value="RING/U-box"/>
    <property type="match status" value="1"/>
</dbReference>
<dbReference type="PROSITE" id="PS00202">
    <property type="entry name" value="RUBREDOXIN"/>
    <property type="match status" value="1"/>
</dbReference>
<feature type="compositionally biased region" description="Pro residues" evidence="5">
    <location>
        <begin position="815"/>
        <end position="824"/>
    </location>
</feature>
<evidence type="ECO:0000256" key="1">
    <source>
        <dbReference type="ARBA" id="ARBA00022723"/>
    </source>
</evidence>
<feature type="compositionally biased region" description="Acidic residues" evidence="5">
    <location>
        <begin position="397"/>
        <end position="412"/>
    </location>
</feature>
<dbReference type="CDD" id="cd15489">
    <property type="entry name" value="PHD_SF"/>
    <property type="match status" value="1"/>
</dbReference>
<dbReference type="CDD" id="cd16448">
    <property type="entry name" value="RING-H2"/>
    <property type="match status" value="1"/>
</dbReference>
<dbReference type="InterPro" id="IPR001965">
    <property type="entry name" value="Znf_PHD"/>
</dbReference>
<feature type="region of interest" description="Disordered" evidence="5">
    <location>
        <begin position="354"/>
        <end position="417"/>
    </location>
</feature>
<dbReference type="InterPro" id="IPR018527">
    <property type="entry name" value="Rubredoxin_Fe_BS"/>
</dbReference>
<feature type="compositionally biased region" description="Basic and acidic residues" evidence="5">
    <location>
        <begin position="825"/>
        <end position="840"/>
    </location>
</feature>
<dbReference type="GO" id="GO:0003677">
    <property type="term" value="F:DNA binding"/>
    <property type="evidence" value="ECO:0007669"/>
    <property type="project" value="InterPro"/>
</dbReference>
<dbReference type="SUPFAM" id="SSF54171">
    <property type="entry name" value="DNA-binding domain"/>
    <property type="match status" value="1"/>
</dbReference>
<protein>
    <recommendedName>
        <fullName evidence="11">RING-type domain-containing protein</fullName>
    </recommendedName>
</protein>
<dbReference type="OrthoDB" id="8062037at2759"/>
<feature type="compositionally biased region" description="Basic and acidic residues" evidence="5">
    <location>
        <begin position="1251"/>
        <end position="1260"/>
    </location>
</feature>
<feature type="region of interest" description="Disordered" evidence="5">
    <location>
        <begin position="543"/>
        <end position="599"/>
    </location>
</feature>
<feature type="compositionally biased region" description="Acidic residues" evidence="5">
    <location>
        <begin position="567"/>
        <end position="578"/>
    </location>
</feature>
<evidence type="ECO:0000259" key="8">
    <source>
        <dbReference type="PROSITE" id="PS50982"/>
    </source>
</evidence>
<dbReference type="PROSITE" id="PS50016">
    <property type="entry name" value="ZF_PHD_2"/>
    <property type="match status" value="1"/>
</dbReference>
<dbReference type="PROSITE" id="PS50982">
    <property type="entry name" value="MBD"/>
    <property type="match status" value="1"/>
</dbReference>
<evidence type="ECO:0008006" key="11">
    <source>
        <dbReference type="Google" id="ProtNLM"/>
    </source>
</evidence>
<evidence type="ECO:0000259" key="6">
    <source>
        <dbReference type="PROSITE" id="PS50016"/>
    </source>
</evidence>
<dbReference type="SMART" id="SM00249">
    <property type="entry name" value="PHD"/>
    <property type="match status" value="2"/>
</dbReference>
<evidence type="ECO:0000256" key="2">
    <source>
        <dbReference type="ARBA" id="ARBA00022771"/>
    </source>
</evidence>
<dbReference type="InterPro" id="IPR001841">
    <property type="entry name" value="Znf_RING"/>
</dbReference>
<evidence type="ECO:0000256" key="4">
    <source>
        <dbReference type="PROSITE-ProRule" id="PRU00175"/>
    </source>
</evidence>
<feature type="region of interest" description="Disordered" evidence="5">
    <location>
        <begin position="932"/>
        <end position="953"/>
    </location>
</feature>
<keyword evidence="1" id="KW-0479">Metal-binding</keyword>
<feature type="compositionally biased region" description="Low complexity" evidence="5">
    <location>
        <begin position="660"/>
        <end position="674"/>
    </location>
</feature>
<dbReference type="SUPFAM" id="SSF57903">
    <property type="entry name" value="FYVE/PHD zinc finger"/>
    <property type="match status" value="1"/>
</dbReference>
<feature type="region of interest" description="Disordered" evidence="5">
    <location>
        <begin position="795"/>
        <end position="841"/>
    </location>
</feature>
<gene>
    <name evidence="9" type="ORF">PECAL_4P01770</name>
</gene>
<evidence type="ECO:0000313" key="10">
    <source>
        <dbReference type="Proteomes" id="UP000789595"/>
    </source>
</evidence>
<dbReference type="InterPro" id="IPR013083">
    <property type="entry name" value="Znf_RING/FYVE/PHD"/>
</dbReference>
<feature type="compositionally biased region" description="Basic residues" evidence="5">
    <location>
        <begin position="545"/>
        <end position="561"/>
    </location>
</feature>
<evidence type="ECO:0000256" key="5">
    <source>
        <dbReference type="SAM" id="MobiDB-lite"/>
    </source>
</evidence>
<dbReference type="CDD" id="cd04508">
    <property type="entry name" value="Tudor_SF"/>
    <property type="match status" value="1"/>
</dbReference>
<feature type="region of interest" description="Disordered" evidence="5">
    <location>
        <begin position="1313"/>
        <end position="1350"/>
    </location>
</feature>
<dbReference type="Gene3D" id="2.30.30.140">
    <property type="match status" value="2"/>
</dbReference>
<feature type="compositionally biased region" description="Acidic residues" evidence="5">
    <location>
        <begin position="367"/>
        <end position="387"/>
    </location>
</feature>
<dbReference type="Proteomes" id="UP000789595">
    <property type="component" value="Unassembled WGS sequence"/>
</dbReference>
<dbReference type="InterPro" id="IPR019787">
    <property type="entry name" value="Znf_PHD-finger"/>
</dbReference>
<dbReference type="InterPro" id="IPR016177">
    <property type="entry name" value="DNA-bd_dom_sf"/>
</dbReference>
<proteinExistence type="predicted"/>
<dbReference type="InterPro" id="IPR011011">
    <property type="entry name" value="Znf_FYVE_PHD"/>
</dbReference>
<dbReference type="PANTHER" id="PTHR48125:SF12">
    <property type="entry name" value="AT HOOK TRANSCRIPTION FACTOR FAMILY-RELATED"/>
    <property type="match status" value="1"/>
</dbReference>
<dbReference type="SMART" id="SM00184">
    <property type="entry name" value="RING"/>
    <property type="match status" value="1"/>
</dbReference>
<sequence length="1420" mass="151966">MQQQSSPAVGAGAAPRVAVETAGERLAPAAQNAALPPAYAAQHALVAAPQHPAAWGAVPPAVYAPQHALVAAPYGFPPVAAAPPPYPAVAPDNALTALELALAPKVEPTPAFLELGRWVEAHVANVERRRSVLDAAESLEDLKACDAEELEEILDLNTWPRLARQRFLGAWRELKGEAQEEEVEEGALVPFALPTFAVGALVDADFQARGHYFPAIIDAAHGDGSYRVVFDDGAVEERTDRVRASPWRRDGNRWDGRPLLCPWGRIGASNCTCAAALVKWLPADGNTPALYRVECRGVHAGARMDLQAAALESCVRAYRPPPPRAPLALAAAPLALDPDRAALAERVARAGRDAMDVDGGDVAAPVQDDDDIEAPPPAADEDDDADMTGEATNRESEPDEPIDGEASDDEPVDGAASFPVGSWVRHATTGAKAVVIRVINGRSRAVRCVEGQSEEKWSLTQIDIAPGTPPAALVREAAAYSAKRGAWVRDTETGTCGFLVDISQTGWRTILCDDGEELKRFPRFFRLADGSAPAGLVAKAAAWRKSTKKKAPPPPPLRKRAAPADAESSEEEDEEQSEESAAPKRARAPRKSGDAVSFPVGSWVRDAKAMRGPGDNPIGGTGADGIVVQITGGWRTILCADGTTLKRHQPSLQPAPGSPPAALVAKAAKWQAPATPKPPPRATAPPRTAPPRAARADAPPRAQQPRPKGAPEGAVFDHAVKWLGEWRSPTSSSNNRIRPLWCVWRPGIRLLDDDELDTPMRKKGAWEVRWADRTESFVARSDVRVCVPTRERLKAEAQALAPPPPKRARRVTESPQPPRRPPSPQDHDPPAPRRCEKRNASADTRALAEYLRVCGAQDPEKLASGWTFSYKTRMFGNTAGTGDRYFHPPDGGKQLRSMAEVARWHGLAAATSRGGPGKILSEEEKRELEERRAMAKEDGRAASRTGHPPEKRDWYAVAGGKKKDYTPAADGLITKIRNQRGQAGGVYARLAVGGVFLQSRFDAPRIAECALKVAAMAQRCVCGRSEGGDYVKCAGGGRCHGFVHRRCVGLKADEDVPEGWLCPLCDTSGVAAKLSVHGDGPLAKSSPLIGRVLLQAQGDDDDDGAAQAPLLLRAVGARKQRGGEVLVRCVALFGEGDETYEISEATARRAAIRRETAEAQAMVAMHARGGKYTFHTTTEDCNVCAHCLGLCLDKPSNGGTGTLKRACIAKDDERAVALLYLASGAPPPGGGQWATHGAAPPPATTPQRKHVYWDNDRGEPDDSDDEEGFVKKDARVVAPWIDGQWYSATIVHVGHRTARVAFEDGTIHTVQRSELLEDDRSSRRSVAKKVVTPAKPRPAPPPPPPPPPPPRPTGPCAICMSTIDDGAHVLQCGHAFHASCLRDMSDVVRIASATRRSRGVACPLCRKVTRAEVGVDADEA</sequence>
<feature type="compositionally biased region" description="Pro residues" evidence="5">
    <location>
        <begin position="1335"/>
        <end position="1350"/>
    </location>
</feature>
<feature type="region of interest" description="Disordered" evidence="5">
    <location>
        <begin position="648"/>
        <end position="713"/>
    </location>
</feature>
<keyword evidence="3" id="KW-0862">Zinc</keyword>
<dbReference type="EMBL" id="CAKKNE010000004">
    <property type="protein sequence ID" value="CAH0373012.1"/>
    <property type="molecule type" value="Genomic_DNA"/>
</dbReference>
<accession>A0A8J2WY09</accession>
<feature type="domain" description="MBD" evidence="8">
    <location>
        <begin position="852"/>
        <end position="927"/>
    </location>
</feature>
<organism evidence="9 10">
    <name type="scientific">Pelagomonas calceolata</name>
    <dbReference type="NCBI Taxonomy" id="35677"/>
    <lineage>
        <taxon>Eukaryota</taxon>
        <taxon>Sar</taxon>
        <taxon>Stramenopiles</taxon>
        <taxon>Ochrophyta</taxon>
        <taxon>Pelagophyceae</taxon>
        <taxon>Pelagomonadales</taxon>
        <taxon>Pelagomonadaceae</taxon>
        <taxon>Pelagomonas</taxon>
    </lineage>
</organism>
<dbReference type="PANTHER" id="PTHR48125">
    <property type="entry name" value="LP07818P1"/>
    <property type="match status" value="1"/>
</dbReference>
<dbReference type="PROSITE" id="PS50089">
    <property type="entry name" value="ZF_RING_2"/>
    <property type="match status" value="1"/>
</dbReference>
<feature type="compositionally biased region" description="Low complexity" evidence="5">
    <location>
        <begin position="690"/>
        <end position="711"/>
    </location>
</feature>
<comment type="caution">
    <text evidence="9">The sequence shown here is derived from an EMBL/GenBank/DDBJ whole genome shotgun (WGS) entry which is preliminary data.</text>
</comment>
<feature type="domain" description="RING-type" evidence="7">
    <location>
        <begin position="1356"/>
        <end position="1406"/>
    </location>
</feature>
<feature type="compositionally biased region" description="Pro residues" evidence="5">
    <location>
        <begin position="675"/>
        <end position="689"/>
    </location>
</feature>
<evidence type="ECO:0000313" key="9">
    <source>
        <dbReference type="EMBL" id="CAH0373012.1"/>
    </source>
</evidence>
<keyword evidence="10" id="KW-1185">Reference proteome</keyword>
<reference evidence="9" key="1">
    <citation type="submission" date="2021-11" db="EMBL/GenBank/DDBJ databases">
        <authorList>
            <consortium name="Genoscope - CEA"/>
            <person name="William W."/>
        </authorList>
    </citation>
    <scope>NUCLEOTIDE SEQUENCE</scope>
</reference>
<keyword evidence="2 4" id="KW-0863">Zinc-finger</keyword>
<dbReference type="SMART" id="SM00333">
    <property type="entry name" value="TUDOR"/>
    <property type="match status" value="2"/>
</dbReference>
<dbReference type="InterPro" id="IPR002999">
    <property type="entry name" value="Tudor"/>
</dbReference>
<dbReference type="Pfam" id="PF13639">
    <property type="entry name" value="zf-RING_2"/>
    <property type="match status" value="1"/>
</dbReference>
<name>A0A8J2WY09_9STRA</name>
<evidence type="ECO:0000256" key="3">
    <source>
        <dbReference type="ARBA" id="ARBA00022833"/>
    </source>
</evidence>
<dbReference type="Gene3D" id="3.30.890.10">
    <property type="entry name" value="Methyl-cpg-binding Protein 2, Chain A"/>
    <property type="match status" value="1"/>
</dbReference>
<feature type="domain" description="PHD-type" evidence="6">
    <location>
        <begin position="1017"/>
        <end position="1068"/>
    </location>
</feature>
<dbReference type="Gene3D" id="3.30.40.10">
    <property type="entry name" value="Zinc/RING finger domain, C3HC4 (zinc finger)"/>
    <property type="match status" value="2"/>
</dbReference>
<dbReference type="GO" id="GO:0008270">
    <property type="term" value="F:zinc ion binding"/>
    <property type="evidence" value="ECO:0007669"/>
    <property type="project" value="UniProtKB-KW"/>
</dbReference>
<evidence type="ECO:0000259" key="7">
    <source>
        <dbReference type="PROSITE" id="PS50089"/>
    </source>
</evidence>